<dbReference type="STRING" id="1058.SAMN05421783_112132"/>
<accession>A0A1H2YBY3</accession>
<sequence>MPPTLMPSPGIPDLQDTVRRCNRLYWIGARDAARVSPQVASTLFGVTPELAEWLAGATLEAVLDLAEAPVVTFRASLDAPLARAQVPPALRNLHLALRAAGGAG</sequence>
<dbReference type="SUPFAM" id="SSF63592">
    <property type="entry name" value="Flagellar transcriptional activator FlhD"/>
    <property type="match status" value="1"/>
</dbReference>
<dbReference type="RefSeq" id="WP_093033125.1">
    <property type="nucleotide sequence ID" value="NZ_FNNZ01000012.1"/>
</dbReference>
<dbReference type="Gene3D" id="1.10.4000.10">
    <property type="entry name" value="Flagellar transcriptional activator FlhD"/>
    <property type="match status" value="1"/>
</dbReference>
<dbReference type="AlphaFoldDB" id="A0A1H2YBY3"/>
<name>A0A1H2YBY3_THIRO</name>
<gene>
    <name evidence="1" type="ORF">SAMN05421783_112132</name>
</gene>
<evidence type="ECO:0000313" key="2">
    <source>
        <dbReference type="Proteomes" id="UP000198816"/>
    </source>
</evidence>
<dbReference type="EMBL" id="FNNZ01000012">
    <property type="protein sequence ID" value="SDX02551.1"/>
    <property type="molecule type" value="Genomic_DNA"/>
</dbReference>
<evidence type="ECO:0000313" key="1">
    <source>
        <dbReference type="EMBL" id="SDX02551.1"/>
    </source>
</evidence>
<keyword evidence="2" id="KW-1185">Reference proteome</keyword>
<organism evidence="1 2">
    <name type="scientific">Thiocapsa roseopersicina</name>
    <dbReference type="NCBI Taxonomy" id="1058"/>
    <lineage>
        <taxon>Bacteria</taxon>
        <taxon>Pseudomonadati</taxon>
        <taxon>Pseudomonadota</taxon>
        <taxon>Gammaproteobacteria</taxon>
        <taxon>Chromatiales</taxon>
        <taxon>Chromatiaceae</taxon>
        <taxon>Thiocapsa</taxon>
    </lineage>
</organism>
<protein>
    <submittedName>
        <fullName evidence="1">Uncharacterized protein</fullName>
    </submittedName>
</protein>
<dbReference type="Proteomes" id="UP000198816">
    <property type="component" value="Unassembled WGS sequence"/>
</dbReference>
<dbReference type="InterPro" id="IPR036194">
    <property type="entry name" value="FlhD_sf"/>
</dbReference>
<dbReference type="OrthoDB" id="5771359at2"/>
<reference evidence="2" key="1">
    <citation type="submission" date="2016-10" db="EMBL/GenBank/DDBJ databases">
        <authorList>
            <person name="Varghese N."/>
            <person name="Submissions S."/>
        </authorList>
    </citation>
    <scope>NUCLEOTIDE SEQUENCE [LARGE SCALE GENOMIC DNA]</scope>
    <source>
        <strain evidence="2">DSM 217</strain>
    </source>
</reference>
<proteinExistence type="predicted"/>